<sequence length="47" mass="5181">MKTVLLRYGKEQIKVNVPDTSEVLSGEKIARLADPAGEIRRRANSGL</sequence>
<feature type="non-terminal residue" evidence="1">
    <location>
        <position position="47"/>
    </location>
</feature>
<gene>
    <name evidence="1" type="ORF">S01H1_58944</name>
</gene>
<organism evidence="1">
    <name type="scientific">marine sediment metagenome</name>
    <dbReference type="NCBI Taxonomy" id="412755"/>
    <lineage>
        <taxon>unclassified sequences</taxon>
        <taxon>metagenomes</taxon>
        <taxon>ecological metagenomes</taxon>
    </lineage>
</organism>
<reference evidence="1" key="1">
    <citation type="journal article" date="2014" name="Front. Microbiol.">
        <title>High frequency of phylogenetically diverse reductive dehalogenase-homologous genes in deep subseafloor sedimentary metagenomes.</title>
        <authorList>
            <person name="Kawai M."/>
            <person name="Futagami T."/>
            <person name="Toyoda A."/>
            <person name="Takaki Y."/>
            <person name="Nishi S."/>
            <person name="Hori S."/>
            <person name="Arai W."/>
            <person name="Tsubouchi T."/>
            <person name="Morono Y."/>
            <person name="Uchiyama I."/>
            <person name="Ito T."/>
            <person name="Fujiyama A."/>
            <person name="Inagaki F."/>
            <person name="Takami H."/>
        </authorList>
    </citation>
    <scope>NUCLEOTIDE SEQUENCE</scope>
    <source>
        <strain evidence="1">Expedition CK06-06</strain>
    </source>
</reference>
<accession>X0XFA6</accession>
<name>X0XFA6_9ZZZZ</name>
<dbReference type="AlphaFoldDB" id="X0XFA6"/>
<comment type="caution">
    <text evidence="1">The sequence shown here is derived from an EMBL/GenBank/DDBJ whole genome shotgun (WGS) entry which is preliminary data.</text>
</comment>
<protein>
    <submittedName>
        <fullName evidence="1">Uncharacterized protein</fullName>
    </submittedName>
</protein>
<dbReference type="EMBL" id="BARS01038526">
    <property type="protein sequence ID" value="GAG23621.1"/>
    <property type="molecule type" value="Genomic_DNA"/>
</dbReference>
<proteinExistence type="predicted"/>
<evidence type="ECO:0000313" key="1">
    <source>
        <dbReference type="EMBL" id="GAG23621.1"/>
    </source>
</evidence>